<name>A0AA39UPN6_9AGAR</name>
<dbReference type="InterPro" id="IPR036047">
    <property type="entry name" value="F-box-like_dom_sf"/>
</dbReference>
<dbReference type="SUPFAM" id="SSF81383">
    <property type="entry name" value="F-box domain"/>
    <property type="match status" value="1"/>
</dbReference>
<dbReference type="EMBL" id="JAUEPU010000013">
    <property type="protein sequence ID" value="KAK0497218.1"/>
    <property type="molecule type" value="Genomic_DNA"/>
</dbReference>
<keyword evidence="3" id="KW-1185">Reference proteome</keyword>
<dbReference type="Proteomes" id="UP001175228">
    <property type="component" value="Unassembled WGS sequence"/>
</dbReference>
<sequence>MVQPIAIMTSTNLQPMAFGGHLFASFSNTAGSEQYKDDRCTPLVHPSECFHHLESDNMTATRQATKLCHNCGTEFCSTAWMPIPCNTFSQQYRWTSNVLAAPEEIEYRREISNARVEVSRYEHELMRLAQIMSKLDAERVAMETFIQQKESFLSPVRSMPTEILELIFERAVDLDVACTMSTFREALSVHRISLVCSRWRDIATSMPGLWSFISVSLGRHTQYDLIVSEALIRRHLELAGNKLLTICISSENYVPHAHYPFIVQLAHQAHRWKDVRVRLSTAGVAKFYEILNRPGVSLPNLEFLAIDYPANSYSREFRCNTFMGASKLREVHISGSGTQIVKVHQHPLPFPQFGAITLGEGIQDGVSVARLIATAENVDRLTVMIGPSPAYSPVSSDIKTLEVVLTGDFSVRPLLDALTLPKLDTLVFRGADVGSDSPVVDLDPVFGLVARSTCRPRQLVVKEVKVLDYQIEALLKHAPQMVVIF</sequence>
<dbReference type="AlphaFoldDB" id="A0AA39UPN6"/>
<protein>
    <recommendedName>
        <fullName evidence="4">F-box domain-containing protein</fullName>
    </recommendedName>
</protein>
<reference evidence="2" key="1">
    <citation type="submission" date="2023-06" db="EMBL/GenBank/DDBJ databases">
        <authorList>
            <consortium name="Lawrence Berkeley National Laboratory"/>
            <person name="Ahrendt S."/>
            <person name="Sahu N."/>
            <person name="Indic B."/>
            <person name="Wong-Bajracharya J."/>
            <person name="Merenyi Z."/>
            <person name="Ke H.-M."/>
            <person name="Monk M."/>
            <person name="Kocsube S."/>
            <person name="Drula E."/>
            <person name="Lipzen A."/>
            <person name="Balint B."/>
            <person name="Henrissat B."/>
            <person name="Andreopoulos B."/>
            <person name="Martin F.M."/>
            <person name="Harder C.B."/>
            <person name="Rigling D."/>
            <person name="Ford K.L."/>
            <person name="Foster G.D."/>
            <person name="Pangilinan J."/>
            <person name="Papanicolaou A."/>
            <person name="Barry K."/>
            <person name="LaButti K."/>
            <person name="Viragh M."/>
            <person name="Koriabine M."/>
            <person name="Yan M."/>
            <person name="Riley R."/>
            <person name="Champramary S."/>
            <person name="Plett K.L."/>
            <person name="Tsai I.J."/>
            <person name="Slot J."/>
            <person name="Sipos G."/>
            <person name="Plett J."/>
            <person name="Nagy L.G."/>
            <person name="Grigoriev I.V."/>
        </authorList>
    </citation>
    <scope>NUCLEOTIDE SEQUENCE</scope>
    <source>
        <strain evidence="2">HWK02</strain>
    </source>
</reference>
<evidence type="ECO:0008006" key="4">
    <source>
        <dbReference type="Google" id="ProtNLM"/>
    </source>
</evidence>
<dbReference type="Gene3D" id="1.20.1280.50">
    <property type="match status" value="1"/>
</dbReference>
<keyword evidence="1" id="KW-0175">Coiled coil</keyword>
<comment type="caution">
    <text evidence="2">The sequence shown here is derived from an EMBL/GenBank/DDBJ whole genome shotgun (WGS) entry which is preliminary data.</text>
</comment>
<feature type="coiled-coil region" evidence="1">
    <location>
        <begin position="104"/>
        <end position="138"/>
    </location>
</feature>
<gene>
    <name evidence="2" type="ORF">EDD18DRAFT_146459</name>
</gene>
<accession>A0AA39UPN6</accession>
<proteinExistence type="predicted"/>
<evidence type="ECO:0000313" key="2">
    <source>
        <dbReference type="EMBL" id="KAK0497218.1"/>
    </source>
</evidence>
<organism evidence="2 3">
    <name type="scientific">Armillaria luteobubalina</name>
    <dbReference type="NCBI Taxonomy" id="153913"/>
    <lineage>
        <taxon>Eukaryota</taxon>
        <taxon>Fungi</taxon>
        <taxon>Dikarya</taxon>
        <taxon>Basidiomycota</taxon>
        <taxon>Agaricomycotina</taxon>
        <taxon>Agaricomycetes</taxon>
        <taxon>Agaricomycetidae</taxon>
        <taxon>Agaricales</taxon>
        <taxon>Marasmiineae</taxon>
        <taxon>Physalacriaceae</taxon>
        <taxon>Armillaria</taxon>
    </lineage>
</organism>
<evidence type="ECO:0000256" key="1">
    <source>
        <dbReference type="SAM" id="Coils"/>
    </source>
</evidence>
<evidence type="ECO:0000313" key="3">
    <source>
        <dbReference type="Proteomes" id="UP001175228"/>
    </source>
</evidence>